<sequence length="98" mass="9927">MGFIDAVRAWLFGADDDATDADESGDEAGTSGDDDGDTSDGDEPGGLDPAGATETRTASATDDAVDALRDVRRSQDAGSAGDADDDRTKPSDEGGTNR</sequence>
<evidence type="ECO:0000256" key="1">
    <source>
        <dbReference type="SAM" id="MobiDB-lite"/>
    </source>
</evidence>
<dbReference type="RefSeq" id="WP_173228078.1">
    <property type="nucleotide sequence ID" value="NZ_CP053941.1"/>
</dbReference>
<evidence type="ECO:0000313" key="2">
    <source>
        <dbReference type="EMBL" id="QKG91383.1"/>
    </source>
</evidence>
<feature type="compositionally biased region" description="Acidic residues" evidence="1">
    <location>
        <begin position="14"/>
        <end position="45"/>
    </location>
</feature>
<dbReference type="GeneID" id="55593426"/>
<gene>
    <name evidence="2" type="ORF">HPS36_00450</name>
</gene>
<organism evidence="2 3">
    <name type="scientific">Halorubrum salinarum</name>
    <dbReference type="NCBI Taxonomy" id="2739057"/>
    <lineage>
        <taxon>Archaea</taxon>
        <taxon>Methanobacteriati</taxon>
        <taxon>Methanobacteriota</taxon>
        <taxon>Stenosarchaea group</taxon>
        <taxon>Halobacteria</taxon>
        <taxon>Halobacteriales</taxon>
        <taxon>Haloferacaceae</taxon>
        <taxon>Halorubrum</taxon>
    </lineage>
</organism>
<accession>A0A7D4CX81</accession>
<proteinExistence type="predicted"/>
<dbReference type="AlphaFoldDB" id="A0A7D4CX81"/>
<evidence type="ECO:0000313" key="3">
    <source>
        <dbReference type="Proteomes" id="UP000505020"/>
    </source>
</evidence>
<feature type="region of interest" description="Disordered" evidence="1">
    <location>
        <begin position="13"/>
        <end position="98"/>
    </location>
</feature>
<keyword evidence="3" id="KW-1185">Reference proteome</keyword>
<feature type="compositionally biased region" description="Basic and acidic residues" evidence="1">
    <location>
        <begin position="66"/>
        <end position="75"/>
    </location>
</feature>
<dbReference type="KEGG" id="hsai:HPS36_00450"/>
<name>A0A7D4CX81_9EURY</name>
<dbReference type="EMBL" id="CP053941">
    <property type="protein sequence ID" value="QKG91383.1"/>
    <property type="molecule type" value="Genomic_DNA"/>
</dbReference>
<protein>
    <submittedName>
        <fullName evidence="2">Uncharacterized protein</fullName>
    </submittedName>
</protein>
<dbReference type="Proteomes" id="UP000505020">
    <property type="component" value="Chromosome"/>
</dbReference>
<reference evidence="2 3" key="1">
    <citation type="submission" date="2020-05" db="EMBL/GenBank/DDBJ databases">
        <title>Halorubrum RHB-C sp.nov., an extremely halophilic archaeon isolated from solar salt farm.</title>
        <authorList>
            <person name="Ho H."/>
            <person name="Danganan R.E."/>
            <person name="Dedeles G.R."/>
            <person name="Kim S.-G."/>
        </authorList>
    </citation>
    <scope>NUCLEOTIDE SEQUENCE [LARGE SCALE GENOMIC DNA]</scope>
    <source>
        <strain evidence="2 3">RHB-C</strain>
    </source>
</reference>